<feature type="region of interest" description="Disordered" evidence="4">
    <location>
        <begin position="1"/>
        <end position="410"/>
    </location>
</feature>
<dbReference type="InterPro" id="IPR036770">
    <property type="entry name" value="Ankyrin_rpt-contain_sf"/>
</dbReference>
<evidence type="ECO:0000256" key="2">
    <source>
        <dbReference type="ARBA" id="ARBA00023043"/>
    </source>
</evidence>
<feature type="region of interest" description="Disordered" evidence="4">
    <location>
        <begin position="1318"/>
        <end position="1338"/>
    </location>
</feature>
<feature type="compositionally biased region" description="Acidic residues" evidence="4">
    <location>
        <begin position="180"/>
        <end position="190"/>
    </location>
</feature>
<dbReference type="InterPro" id="IPR002110">
    <property type="entry name" value="Ankyrin_rpt"/>
</dbReference>
<feature type="compositionally biased region" description="Basic residues" evidence="4">
    <location>
        <begin position="805"/>
        <end position="815"/>
    </location>
</feature>
<name>A0AAD5X3K1_9FUNG</name>
<feature type="region of interest" description="Disordered" evidence="4">
    <location>
        <begin position="1053"/>
        <end position="1111"/>
    </location>
</feature>
<feature type="compositionally biased region" description="Basic and acidic residues" evidence="4">
    <location>
        <begin position="385"/>
        <end position="396"/>
    </location>
</feature>
<feature type="compositionally biased region" description="Basic and acidic residues" evidence="4">
    <location>
        <begin position="1097"/>
        <end position="1111"/>
    </location>
</feature>
<evidence type="ECO:0000313" key="5">
    <source>
        <dbReference type="EMBL" id="KAJ3053397.1"/>
    </source>
</evidence>
<feature type="repeat" description="ANK" evidence="3">
    <location>
        <begin position="464"/>
        <end position="496"/>
    </location>
</feature>
<feature type="compositionally biased region" description="Basic and acidic residues" evidence="4">
    <location>
        <begin position="20"/>
        <end position="31"/>
    </location>
</feature>
<keyword evidence="2 3" id="KW-0040">ANK repeat</keyword>
<dbReference type="PROSITE" id="PS50088">
    <property type="entry name" value="ANK_REPEAT"/>
    <property type="match status" value="6"/>
</dbReference>
<feature type="repeat" description="ANK" evidence="3">
    <location>
        <begin position="431"/>
        <end position="463"/>
    </location>
</feature>
<feature type="region of interest" description="Disordered" evidence="4">
    <location>
        <begin position="798"/>
        <end position="980"/>
    </location>
</feature>
<evidence type="ECO:0000313" key="6">
    <source>
        <dbReference type="Proteomes" id="UP001212841"/>
    </source>
</evidence>
<dbReference type="Pfam" id="PF12796">
    <property type="entry name" value="Ank_2"/>
    <property type="match status" value="2"/>
</dbReference>
<dbReference type="SMART" id="SM00248">
    <property type="entry name" value="ANK"/>
    <property type="match status" value="6"/>
</dbReference>
<keyword evidence="1" id="KW-0677">Repeat</keyword>
<dbReference type="Gene3D" id="1.25.40.20">
    <property type="entry name" value="Ankyrin repeat-containing domain"/>
    <property type="match status" value="3"/>
</dbReference>
<reference evidence="5" key="1">
    <citation type="submission" date="2020-05" db="EMBL/GenBank/DDBJ databases">
        <title>Phylogenomic resolution of chytrid fungi.</title>
        <authorList>
            <person name="Stajich J.E."/>
            <person name="Amses K."/>
            <person name="Simmons R."/>
            <person name="Seto K."/>
            <person name="Myers J."/>
            <person name="Bonds A."/>
            <person name="Quandt C.A."/>
            <person name="Barry K."/>
            <person name="Liu P."/>
            <person name="Grigoriev I."/>
            <person name="Longcore J.E."/>
            <person name="James T.Y."/>
        </authorList>
    </citation>
    <scope>NUCLEOTIDE SEQUENCE</scope>
    <source>
        <strain evidence="5">JEL0318</strain>
    </source>
</reference>
<feature type="compositionally biased region" description="Low complexity" evidence="4">
    <location>
        <begin position="277"/>
        <end position="290"/>
    </location>
</feature>
<gene>
    <name evidence="5" type="ORF">HK097_004373</name>
</gene>
<accession>A0AAD5X3K1</accession>
<feature type="compositionally biased region" description="Low complexity" evidence="4">
    <location>
        <begin position="191"/>
        <end position="204"/>
    </location>
</feature>
<feature type="repeat" description="ANK" evidence="3">
    <location>
        <begin position="596"/>
        <end position="620"/>
    </location>
</feature>
<feature type="repeat" description="ANK" evidence="3">
    <location>
        <begin position="497"/>
        <end position="529"/>
    </location>
</feature>
<dbReference type="SUPFAM" id="SSF48403">
    <property type="entry name" value="Ankyrin repeat"/>
    <property type="match status" value="1"/>
</dbReference>
<dbReference type="PRINTS" id="PR01415">
    <property type="entry name" value="ANKYRIN"/>
</dbReference>
<feature type="region of interest" description="Disordered" evidence="4">
    <location>
        <begin position="715"/>
        <end position="763"/>
    </location>
</feature>
<feature type="repeat" description="ANK" evidence="3">
    <location>
        <begin position="563"/>
        <end position="595"/>
    </location>
</feature>
<feature type="compositionally biased region" description="Polar residues" evidence="4">
    <location>
        <begin position="739"/>
        <end position="763"/>
    </location>
</feature>
<keyword evidence="6" id="KW-1185">Reference proteome</keyword>
<feature type="compositionally biased region" description="Polar residues" evidence="4">
    <location>
        <begin position="947"/>
        <end position="961"/>
    </location>
</feature>
<dbReference type="PROSITE" id="PS50297">
    <property type="entry name" value="ANK_REP_REGION"/>
    <property type="match status" value="6"/>
</dbReference>
<organism evidence="5 6">
    <name type="scientific">Rhizophlyctis rosea</name>
    <dbReference type="NCBI Taxonomy" id="64517"/>
    <lineage>
        <taxon>Eukaryota</taxon>
        <taxon>Fungi</taxon>
        <taxon>Fungi incertae sedis</taxon>
        <taxon>Chytridiomycota</taxon>
        <taxon>Chytridiomycota incertae sedis</taxon>
        <taxon>Chytridiomycetes</taxon>
        <taxon>Rhizophlyctidales</taxon>
        <taxon>Rhizophlyctidaceae</taxon>
        <taxon>Rhizophlyctis</taxon>
    </lineage>
</organism>
<sequence length="1374" mass="150383">MPKIDMSDGGIMKQFGVPNHDNKAKELKTEGSESDMGQNAMARSAESELVGEGSGTVTTGEAGRSLDHDNKRQQIGATLSDSSPSFSIVQPPVSPDDRPDSLRMSPPEPASSHYGIKVEDNVDGDSIFSDMSTLSSDVEDSGGSSEDLHESTDEETRKLDRERRKGKKKRFCDLGIPEGEGSEGESEYSDMSEALSSSESSLSEISEDAPITSRRHLRRASTTSSMSATRRGKVFRRGAQGRVSSDSDVEDDREARSSANTVRKTKGRGRPRQRSHGSGSEESISRPSSPIKKKPKSSRRGDVEEFLEIFQTDGAEEDEDDWAKTRKGNRGLPSKKKQMWEFKQQQIEMMKQFQSGSKAGDGDSVGRKGAGGSKGGSSKDVPSASERRGPGRPARDGKKRAKRECEEEKGVMVGGRKRLLPFSALNTQDRSGRTPLFKYAHNGDVQSCKALIDAGADVNVRDNAGWTPLHEACLEGRTEVVELLIAFGADVNAPGHGNDTPLHDAASNGHVKAIDRLLAHGASFNATNSKMERPCDVTSDKEVLNVLNQWKEHVQKAMTVDRSGRTPLHTACLKGDLNKVKHWIKYGADVNARDWAGTVPLHEAALKGHNGCVKELLRHGCQKDIGGCDGDTALHDAAENDHAETIRLLLQYGANPNLKNDRGKVPLDVATDRKARDYLQRDPLYWVPYRMPDLVGKLIVVGDDLLPEVRRGEIRDTRRNSSSAPIVPSAYQKERRVSSALSDVTMSSARQGASTSMGESSRGNLNAAFARGGLDGGDRCYASNREARKMAGLLRTLEDLGKKEAKPKRGGKRKRLQEEEEESGGEDGEAKQVSGKKARKSEKPARSGKGAKSNAARGRPKKRVSSPRSDRSSESPGHQSKRLKQEDDDVPHQSVAAAIERRGRTRRVISVSSDEDMPSVSEVGRTELVGKRGSLDFKKDQRHPRGQNGNPSVRSTSNTATVLEARRQSTQESDAGKDVKQSFLLADLGRTSQLSTSSMLEPAHQSDQDGDIWETSGQRRKSRDNRGDQPDEDLADLLFGEADKVPRDLRSGVREAGEYMNMPGVNDGVGGRDHKVKRKGRKSGVSPVVDQPADPDGIEKKGRVDGGGEADQKMLDDYRQRRCLPLFTVLLPEQPSGPLDVDHAFTSRRHRLPPEQIPPRPRYMVDFQVGLFLGLGSGRAVLDRYPHLSRRVATTAEKAQLETSPVAEAILACMVYGREHEPNTKFIEKCETRSGGEGFKMSTVDIHLLREDEVMREVGLRDIGHTPTAKEVDLKSEGKDVGEAGSDIWTFELNLAKYGPGEKSMDVEVKKEEDWKSVKGSPDGECGVGSDHFSPSTYKGEELMRTGTEGNCGATKAKRPIHPKFAHKLARESR</sequence>
<feature type="compositionally biased region" description="Low complexity" evidence="4">
    <location>
        <begin position="48"/>
        <end position="63"/>
    </location>
</feature>
<feature type="compositionally biased region" description="Basic and acidic residues" evidence="4">
    <location>
        <begin position="146"/>
        <end position="163"/>
    </location>
</feature>
<dbReference type="GO" id="GO:0085020">
    <property type="term" value="P:protein K6-linked ubiquitination"/>
    <property type="evidence" value="ECO:0007669"/>
    <property type="project" value="TreeGrafter"/>
</dbReference>
<evidence type="ECO:0000256" key="1">
    <source>
        <dbReference type="ARBA" id="ARBA00022737"/>
    </source>
</evidence>
<dbReference type="PANTHER" id="PTHR24171:SF8">
    <property type="entry name" value="BRCA1-ASSOCIATED RING DOMAIN PROTEIN 1"/>
    <property type="match status" value="1"/>
</dbReference>
<feature type="compositionally biased region" description="Basic and acidic residues" evidence="4">
    <location>
        <begin position="924"/>
        <end position="939"/>
    </location>
</feature>
<dbReference type="GO" id="GO:0004842">
    <property type="term" value="F:ubiquitin-protein transferase activity"/>
    <property type="evidence" value="ECO:0007669"/>
    <property type="project" value="TreeGrafter"/>
</dbReference>
<feature type="compositionally biased region" description="Acidic residues" evidence="4">
    <location>
        <begin position="818"/>
        <end position="827"/>
    </location>
</feature>
<evidence type="ECO:0000256" key="4">
    <source>
        <dbReference type="SAM" id="MobiDB-lite"/>
    </source>
</evidence>
<feature type="compositionally biased region" description="Basic and acidic residues" evidence="4">
    <location>
        <begin position="964"/>
        <end position="980"/>
    </location>
</feature>
<protein>
    <submittedName>
        <fullName evidence="5">Uncharacterized protein</fullName>
    </submittedName>
</protein>
<feature type="region of interest" description="Disordered" evidence="4">
    <location>
        <begin position="994"/>
        <end position="1040"/>
    </location>
</feature>
<feature type="repeat" description="ANK" evidence="3">
    <location>
        <begin position="629"/>
        <end position="661"/>
    </location>
</feature>
<feature type="compositionally biased region" description="Basic residues" evidence="4">
    <location>
        <begin position="263"/>
        <end position="275"/>
    </location>
</feature>
<feature type="compositionally biased region" description="Low complexity" evidence="4">
    <location>
        <begin position="220"/>
        <end position="229"/>
    </location>
</feature>
<feature type="compositionally biased region" description="Polar residues" evidence="4">
    <location>
        <begin position="73"/>
        <end position="88"/>
    </location>
</feature>
<dbReference type="EMBL" id="JADGJD010000211">
    <property type="protein sequence ID" value="KAJ3053397.1"/>
    <property type="molecule type" value="Genomic_DNA"/>
</dbReference>
<feature type="compositionally biased region" description="Polar residues" evidence="4">
    <location>
        <begin position="343"/>
        <end position="357"/>
    </location>
</feature>
<evidence type="ECO:0000256" key="3">
    <source>
        <dbReference type="PROSITE-ProRule" id="PRU00023"/>
    </source>
</evidence>
<dbReference type="PANTHER" id="PTHR24171">
    <property type="entry name" value="ANKYRIN REPEAT DOMAIN-CONTAINING PROTEIN 39-RELATED"/>
    <property type="match status" value="1"/>
</dbReference>
<dbReference type="Pfam" id="PF00023">
    <property type="entry name" value="Ank"/>
    <property type="match status" value="1"/>
</dbReference>
<feature type="compositionally biased region" description="Basic residues" evidence="4">
    <location>
        <begin position="325"/>
        <end position="337"/>
    </location>
</feature>
<comment type="caution">
    <text evidence="5">The sequence shown here is derived from an EMBL/GenBank/DDBJ whole genome shotgun (WGS) entry which is preliminary data.</text>
</comment>
<dbReference type="Proteomes" id="UP001212841">
    <property type="component" value="Unassembled WGS sequence"/>
</dbReference>
<proteinExistence type="predicted"/>